<evidence type="ECO:0000256" key="4">
    <source>
        <dbReference type="ARBA" id="ARBA00022884"/>
    </source>
</evidence>
<dbReference type="PANTHER" id="PTHR44942">
    <property type="entry name" value="METHYLTRANSF_11 DOMAIN-CONTAINING PROTEIN"/>
    <property type="match status" value="1"/>
</dbReference>
<dbReference type="InterPro" id="IPR029063">
    <property type="entry name" value="SAM-dependent_MTases_sf"/>
</dbReference>
<sequence>MENKETFNFIAREYERYRPTYPNEMFDDILNYSNIKNDEKILEIGCGTGQATGGFVHKDFKNITCIELGDKLAHFTTDKFKSVNTIKVVNTSFEDWDGSGSPYKLAVSGTAFHFIEPEFGYRKVWELLEDTGSIAFFWTVHVPLFDVVNNEIRSHYQELAPHLDDSKYKLPEETVYERKMITEKTGIFTNIIVKEYSQTQSHTSNDFVSLLNTNSRHRQLSKPVKSTLLEKIKKTIDKAGGYVNKEHRVALFLGKKLT</sequence>
<dbReference type="PANTHER" id="PTHR44942:SF4">
    <property type="entry name" value="METHYLTRANSFERASE TYPE 11 DOMAIN-CONTAINING PROTEIN"/>
    <property type="match status" value="1"/>
</dbReference>
<dbReference type="InterPro" id="IPR001737">
    <property type="entry name" value="KsgA/Erm"/>
</dbReference>
<dbReference type="CDD" id="cd02440">
    <property type="entry name" value="AdoMet_MTases"/>
    <property type="match status" value="1"/>
</dbReference>
<dbReference type="SUPFAM" id="SSF53335">
    <property type="entry name" value="S-adenosyl-L-methionine-dependent methyltransferases"/>
    <property type="match status" value="1"/>
</dbReference>
<keyword evidence="3" id="KW-0949">S-adenosyl-L-methionine</keyword>
<gene>
    <name evidence="5" type="ORF">QPK24_11125</name>
</gene>
<evidence type="ECO:0000256" key="1">
    <source>
        <dbReference type="ARBA" id="ARBA00022603"/>
    </source>
</evidence>
<keyword evidence="4" id="KW-0694">RNA-binding</keyword>
<proteinExistence type="predicted"/>
<dbReference type="RefSeq" id="WP_285748700.1">
    <property type="nucleotide sequence ID" value="NZ_CP127162.1"/>
</dbReference>
<organism evidence="5 6">
    <name type="scientific">Paenibacillus polygoni</name>
    <dbReference type="NCBI Taxonomy" id="3050112"/>
    <lineage>
        <taxon>Bacteria</taxon>
        <taxon>Bacillati</taxon>
        <taxon>Bacillota</taxon>
        <taxon>Bacilli</taxon>
        <taxon>Bacillales</taxon>
        <taxon>Paenibacillaceae</taxon>
        <taxon>Paenibacillus</taxon>
    </lineage>
</organism>
<keyword evidence="1 5" id="KW-0489">Methyltransferase</keyword>
<dbReference type="InterPro" id="IPR051052">
    <property type="entry name" value="Diverse_substrate_MTase"/>
</dbReference>
<dbReference type="Proteomes" id="UP001236415">
    <property type="component" value="Chromosome"/>
</dbReference>
<evidence type="ECO:0000313" key="5">
    <source>
        <dbReference type="EMBL" id="WIV21178.1"/>
    </source>
</evidence>
<dbReference type="GO" id="GO:0032259">
    <property type="term" value="P:methylation"/>
    <property type="evidence" value="ECO:0007669"/>
    <property type="project" value="UniProtKB-KW"/>
</dbReference>
<reference evidence="5 6" key="1">
    <citation type="submission" date="2023-06" db="EMBL/GenBank/DDBJ databases">
        <title>Paenibacillus polygonum sp. nov., an endophytic bacterium, isolated from Polygonum lapathifolium L. in Nanji Wetland National Nature Reserve, South of Poyang Lake, Jiangxi Province, China.</title>
        <authorList>
            <person name="Yu Z."/>
        </authorList>
    </citation>
    <scope>NUCLEOTIDE SEQUENCE [LARGE SCALE GENOMIC DNA]</scope>
    <source>
        <strain evidence="5 6">C31</strain>
    </source>
</reference>
<dbReference type="GO" id="GO:0008168">
    <property type="term" value="F:methyltransferase activity"/>
    <property type="evidence" value="ECO:0007669"/>
    <property type="project" value="UniProtKB-KW"/>
</dbReference>
<evidence type="ECO:0000256" key="3">
    <source>
        <dbReference type="ARBA" id="ARBA00022691"/>
    </source>
</evidence>
<dbReference type="EMBL" id="CP127162">
    <property type="protein sequence ID" value="WIV21178.1"/>
    <property type="molecule type" value="Genomic_DNA"/>
</dbReference>
<accession>A0ABY8X7Y9</accession>
<evidence type="ECO:0000256" key="2">
    <source>
        <dbReference type="ARBA" id="ARBA00022679"/>
    </source>
</evidence>
<name>A0ABY8X7Y9_9BACL</name>
<dbReference type="Gene3D" id="3.40.50.150">
    <property type="entry name" value="Vaccinia Virus protein VP39"/>
    <property type="match status" value="1"/>
</dbReference>
<evidence type="ECO:0000313" key="6">
    <source>
        <dbReference type="Proteomes" id="UP001236415"/>
    </source>
</evidence>
<keyword evidence="2" id="KW-0808">Transferase</keyword>
<protein>
    <submittedName>
        <fullName evidence="5">Class I SAM-dependent methyltransferase</fullName>
    </submittedName>
</protein>
<dbReference type="Pfam" id="PF00398">
    <property type="entry name" value="RrnaAD"/>
    <property type="match status" value="1"/>
</dbReference>
<keyword evidence="6" id="KW-1185">Reference proteome</keyword>